<protein>
    <recommendedName>
        <fullName evidence="3">DUF4221 domain-containing protein</fullName>
    </recommendedName>
</protein>
<dbReference type="Proteomes" id="UP000186026">
    <property type="component" value="Unassembled WGS sequence"/>
</dbReference>
<proteinExistence type="predicted"/>
<keyword evidence="2" id="KW-1185">Reference proteome</keyword>
<reference evidence="2" key="1">
    <citation type="submission" date="2017-01" db="EMBL/GenBank/DDBJ databases">
        <authorList>
            <person name="Varghese N."/>
            <person name="Submissions S."/>
        </authorList>
    </citation>
    <scope>NUCLEOTIDE SEQUENCE [LARGE SCALE GENOMIC DNA]</scope>
    <source>
        <strain evidence="2">DSM 46698</strain>
    </source>
</reference>
<gene>
    <name evidence="1" type="ORF">SAMN05421761_105158</name>
</gene>
<evidence type="ECO:0000313" key="1">
    <source>
        <dbReference type="EMBL" id="SIS81909.1"/>
    </source>
</evidence>
<accession>A0A1N7M7E0</accession>
<evidence type="ECO:0008006" key="3">
    <source>
        <dbReference type="Google" id="ProtNLM"/>
    </source>
</evidence>
<dbReference type="AlphaFoldDB" id="A0A1N7M7E0"/>
<name>A0A1N7M7E0_9BACT</name>
<dbReference type="OrthoDB" id="819235at2"/>
<dbReference type="EMBL" id="FTOP01000005">
    <property type="protein sequence ID" value="SIS81909.1"/>
    <property type="molecule type" value="Genomic_DNA"/>
</dbReference>
<dbReference type="RefSeq" id="WP_076500231.1">
    <property type="nucleotide sequence ID" value="NZ_FTOP01000005.1"/>
</dbReference>
<evidence type="ECO:0000313" key="2">
    <source>
        <dbReference type="Proteomes" id="UP000186026"/>
    </source>
</evidence>
<organism evidence="1 2">
    <name type="scientific">Belliella pelovolcani</name>
    <dbReference type="NCBI Taxonomy" id="529505"/>
    <lineage>
        <taxon>Bacteria</taxon>
        <taxon>Pseudomonadati</taxon>
        <taxon>Bacteroidota</taxon>
        <taxon>Cytophagia</taxon>
        <taxon>Cytophagales</taxon>
        <taxon>Cyclobacteriaceae</taxon>
        <taxon>Belliella</taxon>
    </lineage>
</organism>
<dbReference type="STRING" id="529505.SAMN05421761_105158"/>
<sequence>MKKLIFLSMLILFSFCSEKESLIKTANLSELENGYVVIFKPNDSNILKINKTVNDNRNKFFVNELINKYELFDFESGQRTFSYQIPNDGPEAMKGGMNGSSVLSSSTYAVFNQSGYFHLYENGKLHHSQKIPISEISNDKFIQISKESGNLIQTGKGTYQIIFNPFELMTVKGGFNIDFRSWVVELDLENGIQCISDLKSPFDESYSDSPTATLSLGVENTQNKEFWYMFALSDSIYQIKDCKVVQKIKVNNGQNFTYFPDLVKRNGMSAQWNPNPKSHRNIKLLYDNNIEKYLRIVGLPKNLSEDELQAMDVRNSSKLEKDYQILIYDINWTLEAILDFKIPNDNSLESCFVDDGIFYINQPNQKSEDEYVLMKYNLNRVFK</sequence>